<reference evidence="2 3" key="1">
    <citation type="submission" date="2018-11" db="EMBL/GenBank/DDBJ databases">
        <authorList>
            <consortium name="Pathogen Informatics"/>
        </authorList>
    </citation>
    <scope>NUCLEOTIDE SEQUENCE [LARGE SCALE GENOMIC DNA]</scope>
</reference>
<accession>A0A3P6QZI2</accession>
<feature type="compositionally biased region" description="Low complexity" evidence="1">
    <location>
        <begin position="66"/>
        <end position="75"/>
    </location>
</feature>
<dbReference type="EMBL" id="UYRV01002173">
    <property type="protein sequence ID" value="VDK48233.1"/>
    <property type="molecule type" value="Genomic_DNA"/>
</dbReference>
<protein>
    <submittedName>
        <fullName evidence="2">Uncharacterized protein</fullName>
    </submittedName>
</protein>
<dbReference type="OrthoDB" id="10610305at2759"/>
<feature type="region of interest" description="Disordered" evidence="1">
    <location>
        <begin position="1"/>
        <end position="34"/>
    </location>
</feature>
<sequence length="178" mass="20200">MVKRKSSQTEDDDLLLNRQPTDDREEEDYDVADLSSIPAPKIEFIMPNLTPLEGAKKQPLKKKSSKALSTPPSSSGETLTSEQLNMEVGEWSELLSKTLGGGPAMSCSCDPYIFSLSTQENSLIIVHLRPVVRKAQNFLAQRLVRKMKRLEKLLEERETDAVKRKVARFEEEIHFLRV</sequence>
<keyword evidence="3" id="KW-1185">Reference proteome</keyword>
<dbReference type="AlphaFoldDB" id="A0A3P6QZI2"/>
<organism evidence="2 3">
    <name type="scientific">Cylicostephanus goldi</name>
    <name type="common">Nematode worm</name>
    <dbReference type="NCBI Taxonomy" id="71465"/>
    <lineage>
        <taxon>Eukaryota</taxon>
        <taxon>Metazoa</taxon>
        <taxon>Ecdysozoa</taxon>
        <taxon>Nematoda</taxon>
        <taxon>Chromadorea</taxon>
        <taxon>Rhabditida</taxon>
        <taxon>Rhabditina</taxon>
        <taxon>Rhabditomorpha</taxon>
        <taxon>Strongyloidea</taxon>
        <taxon>Strongylidae</taxon>
        <taxon>Cylicostephanus</taxon>
    </lineage>
</organism>
<evidence type="ECO:0000313" key="2">
    <source>
        <dbReference type="EMBL" id="VDK48233.1"/>
    </source>
</evidence>
<dbReference type="Proteomes" id="UP000271889">
    <property type="component" value="Unassembled WGS sequence"/>
</dbReference>
<gene>
    <name evidence="2" type="ORF">CGOC_LOCUS1221</name>
</gene>
<proteinExistence type="predicted"/>
<name>A0A3P6QZI2_CYLGO</name>
<evidence type="ECO:0000313" key="3">
    <source>
        <dbReference type="Proteomes" id="UP000271889"/>
    </source>
</evidence>
<feature type="region of interest" description="Disordered" evidence="1">
    <location>
        <begin position="53"/>
        <end position="83"/>
    </location>
</feature>
<evidence type="ECO:0000256" key="1">
    <source>
        <dbReference type="SAM" id="MobiDB-lite"/>
    </source>
</evidence>